<dbReference type="EMBL" id="JABSTR010000011">
    <property type="protein sequence ID" value="KAH9381628.1"/>
    <property type="molecule type" value="Genomic_DNA"/>
</dbReference>
<dbReference type="PANTHER" id="PTHR11505">
    <property type="entry name" value="L1 TRANSPOSABLE ELEMENT-RELATED"/>
    <property type="match status" value="1"/>
</dbReference>
<dbReference type="InterPro" id="IPR004244">
    <property type="entry name" value="Transposase_22"/>
</dbReference>
<proteinExistence type="predicted"/>
<evidence type="ECO:0000313" key="2">
    <source>
        <dbReference type="Proteomes" id="UP000821853"/>
    </source>
</evidence>
<keyword evidence="2" id="KW-1185">Reference proteome</keyword>
<gene>
    <name evidence="1" type="ORF">HPB48_020764</name>
</gene>
<dbReference type="VEuPathDB" id="VectorBase:HLOH_047539"/>
<dbReference type="OMA" id="ACHTEEI"/>
<dbReference type="Gene3D" id="3.30.70.1820">
    <property type="entry name" value="L1 transposable element, RRM domain"/>
    <property type="match status" value="1"/>
</dbReference>
<protein>
    <submittedName>
        <fullName evidence="1">Uncharacterized protein</fullName>
    </submittedName>
</protein>
<dbReference type="Proteomes" id="UP000821853">
    <property type="component" value="Chromosome 9"/>
</dbReference>
<name>A0A9J6H4Q1_HAELO</name>
<dbReference type="OrthoDB" id="6918678at2759"/>
<sequence length="227" mass="26271">MQTALQGSIDTVIQSQKTLESTVNEKRSQIDDTLVTIACHTEEIAELKYEVLSLQKIIATQQKKLDDLENRSRRSNVVIFALSEQKDETPADLRERVLSEVFHTKLGVATSVERVHRIGKKSTNKPRPVMLNFFDYNEKMLIMQNCKKLKASPISITNDFCKATLVKRSKLWLHAKQFKDEGCKMAFDYDRLRVDNDVYTWDEENARPLFLRQQKQDNQEAASSCNR</sequence>
<reference evidence="1 2" key="1">
    <citation type="journal article" date="2020" name="Cell">
        <title>Large-Scale Comparative Analyses of Tick Genomes Elucidate Their Genetic Diversity and Vector Capacities.</title>
        <authorList>
            <consortium name="Tick Genome and Microbiome Consortium (TIGMIC)"/>
            <person name="Jia N."/>
            <person name="Wang J."/>
            <person name="Shi W."/>
            <person name="Du L."/>
            <person name="Sun Y."/>
            <person name="Zhan W."/>
            <person name="Jiang J.F."/>
            <person name="Wang Q."/>
            <person name="Zhang B."/>
            <person name="Ji P."/>
            <person name="Bell-Sakyi L."/>
            <person name="Cui X.M."/>
            <person name="Yuan T.T."/>
            <person name="Jiang B.G."/>
            <person name="Yang W.F."/>
            <person name="Lam T.T."/>
            <person name="Chang Q.C."/>
            <person name="Ding S.J."/>
            <person name="Wang X.J."/>
            <person name="Zhu J.G."/>
            <person name="Ruan X.D."/>
            <person name="Zhao L."/>
            <person name="Wei J.T."/>
            <person name="Ye R.Z."/>
            <person name="Que T.C."/>
            <person name="Du C.H."/>
            <person name="Zhou Y.H."/>
            <person name="Cheng J.X."/>
            <person name="Dai P.F."/>
            <person name="Guo W.B."/>
            <person name="Han X.H."/>
            <person name="Huang E.J."/>
            <person name="Li L.F."/>
            <person name="Wei W."/>
            <person name="Gao Y.C."/>
            <person name="Liu J.Z."/>
            <person name="Shao H.Z."/>
            <person name="Wang X."/>
            <person name="Wang C.C."/>
            <person name="Yang T.C."/>
            <person name="Huo Q.B."/>
            <person name="Li W."/>
            <person name="Chen H.Y."/>
            <person name="Chen S.E."/>
            <person name="Zhou L.G."/>
            <person name="Ni X.B."/>
            <person name="Tian J.H."/>
            <person name="Sheng Y."/>
            <person name="Liu T."/>
            <person name="Pan Y.S."/>
            <person name="Xia L.Y."/>
            <person name="Li J."/>
            <person name="Zhao F."/>
            <person name="Cao W.C."/>
        </authorList>
    </citation>
    <scope>NUCLEOTIDE SEQUENCE [LARGE SCALE GENOMIC DNA]</scope>
    <source>
        <strain evidence="1">HaeL-2018</strain>
    </source>
</reference>
<evidence type="ECO:0000313" key="1">
    <source>
        <dbReference type="EMBL" id="KAH9381628.1"/>
    </source>
</evidence>
<organism evidence="1 2">
    <name type="scientific">Haemaphysalis longicornis</name>
    <name type="common">Bush tick</name>
    <dbReference type="NCBI Taxonomy" id="44386"/>
    <lineage>
        <taxon>Eukaryota</taxon>
        <taxon>Metazoa</taxon>
        <taxon>Ecdysozoa</taxon>
        <taxon>Arthropoda</taxon>
        <taxon>Chelicerata</taxon>
        <taxon>Arachnida</taxon>
        <taxon>Acari</taxon>
        <taxon>Parasitiformes</taxon>
        <taxon>Ixodida</taxon>
        <taxon>Ixodoidea</taxon>
        <taxon>Ixodidae</taxon>
        <taxon>Haemaphysalinae</taxon>
        <taxon>Haemaphysalis</taxon>
    </lineage>
</organism>
<dbReference type="AlphaFoldDB" id="A0A9J6H4Q1"/>
<comment type="caution">
    <text evidence="1">The sequence shown here is derived from an EMBL/GenBank/DDBJ whole genome shotgun (WGS) entry which is preliminary data.</text>
</comment>
<accession>A0A9J6H4Q1</accession>